<protein>
    <recommendedName>
        <fullName evidence="3">ubiquitinyl hydrolase 1</fullName>
        <ecNumber evidence="3">3.4.19.12</ecNumber>
    </recommendedName>
</protein>
<keyword evidence="11" id="KW-1185">Reference proteome</keyword>
<keyword evidence="4" id="KW-0645">Protease</keyword>
<proteinExistence type="inferred from homology"/>
<dbReference type="PANTHER" id="PTHR24006">
    <property type="entry name" value="UBIQUITIN CARBOXYL-TERMINAL HYDROLASE"/>
    <property type="match status" value="1"/>
</dbReference>
<evidence type="ECO:0000313" key="10">
    <source>
        <dbReference type="EMBL" id="KAJ8652543.1"/>
    </source>
</evidence>
<evidence type="ECO:0000256" key="5">
    <source>
        <dbReference type="ARBA" id="ARBA00022786"/>
    </source>
</evidence>
<gene>
    <name evidence="10" type="ORF">O0I10_011802</name>
</gene>
<evidence type="ECO:0000256" key="8">
    <source>
        <dbReference type="SAM" id="MobiDB-lite"/>
    </source>
</evidence>
<feature type="region of interest" description="Disordered" evidence="8">
    <location>
        <begin position="381"/>
        <end position="442"/>
    </location>
</feature>
<dbReference type="RefSeq" id="XP_058337457.1">
    <property type="nucleotide sequence ID" value="XM_058491764.1"/>
</dbReference>
<name>A0AAD7USV7_9FUNG</name>
<comment type="caution">
    <text evidence="10">The sequence shown here is derived from an EMBL/GenBank/DDBJ whole genome shotgun (WGS) entry which is preliminary data.</text>
</comment>
<dbReference type="GeneID" id="83219200"/>
<keyword evidence="6" id="KW-0378">Hydrolase</keyword>
<evidence type="ECO:0000259" key="9">
    <source>
        <dbReference type="PROSITE" id="PS50235"/>
    </source>
</evidence>
<evidence type="ECO:0000256" key="3">
    <source>
        <dbReference type="ARBA" id="ARBA00012759"/>
    </source>
</evidence>
<dbReference type="GO" id="GO:0016579">
    <property type="term" value="P:protein deubiquitination"/>
    <property type="evidence" value="ECO:0007669"/>
    <property type="project" value="InterPro"/>
</dbReference>
<keyword evidence="5" id="KW-0833">Ubl conjugation pathway</keyword>
<evidence type="ECO:0000256" key="6">
    <source>
        <dbReference type="ARBA" id="ARBA00022801"/>
    </source>
</evidence>
<dbReference type="Pfam" id="PF00443">
    <property type="entry name" value="UCH"/>
    <property type="match status" value="1"/>
</dbReference>
<dbReference type="GO" id="GO:0005829">
    <property type="term" value="C:cytosol"/>
    <property type="evidence" value="ECO:0007669"/>
    <property type="project" value="TreeGrafter"/>
</dbReference>
<feature type="compositionally biased region" description="Basic and acidic residues" evidence="8">
    <location>
        <begin position="402"/>
        <end position="412"/>
    </location>
</feature>
<accession>A0AAD7USV7</accession>
<comment type="similarity">
    <text evidence="2">Belongs to the peptidase C19 family.</text>
</comment>
<reference evidence="10 11" key="1">
    <citation type="submission" date="2023-03" db="EMBL/GenBank/DDBJ databases">
        <title>Genome sequence of Lichtheimia ornata CBS 291.66.</title>
        <authorList>
            <person name="Mohabir J.T."/>
            <person name="Shea T.P."/>
            <person name="Kurbessoian T."/>
            <person name="Berby B."/>
            <person name="Fontaine J."/>
            <person name="Livny J."/>
            <person name="Gnirke A."/>
            <person name="Stajich J.E."/>
            <person name="Cuomo C.A."/>
        </authorList>
    </citation>
    <scope>NUCLEOTIDE SEQUENCE [LARGE SCALE GENOMIC DNA]</scope>
    <source>
        <strain evidence="10">CBS 291.66</strain>
    </source>
</reference>
<dbReference type="EMBL" id="JARTCD010000101">
    <property type="protein sequence ID" value="KAJ8652543.1"/>
    <property type="molecule type" value="Genomic_DNA"/>
</dbReference>
<sequence length="525" mass="59738">MRPHLGNSKPKQPFRPNGQAKVKKHEHTNAATKNNTSIRLPLFDRSRLQPKWKTTRRVGPGLINGQNTCFLNSVLQCLTYTAPLAQHLLTAKHKNKCKMPGFCALCAMETHVHRVFEGSKGKGAILPKYFTSNLQALSKTLKLRRQEDAHEFLMFVFTAFQKALLQGLGKVPPKVEESTMLHGIFGGRIQSQVRCFSCNHRSNTYEALLDLSVDIHHAHSLEHALKRYIKMDKIGGSDPDSKYKCSGCKQKVNAGKQMTIRELPMTMAIHLKRFTFDMQRGYMRKVSDRIKYPEFLDMAAYLSPETNKQQKGSSKYRLYAVLVHLGHSCNSGHYYAYVKNSDGQWYIMDDEDVHPVSLKEVMSQQAYILFYANDTGKVAATTPAAKEQSNDTKTAIAPSISTKEKENNDDTHVQQPNGIAEKRKARDEEEEEEVQSSKKKLKDEFEKGDDVIADRPQDWFVRSSALPYRSLRGRYSPDTYGAALSHPSAWVVRPIDQPLTDDDRKSLVTPTPRTWRKKPSTWHIV</sequence>
<evidence type="ECO:0000313" key="11">
    <source>
        <dbReference type="Proteomes" id="UP001234581"/>
    </source>
</evidence>
<feature type="domain" description="USP" evidence="9">
    <location>
        <begin position="60"/>
        <end position="374"/>
    </location>
</feature>
<dbReference type="Proteomes" id="UP001234581">
    <property type="component" value="Unassembled WGS sequence"/>
</dbReference>
<organism evidence="10 11">
    <name type="scientific">Lichtheimia ornata</name>
    <dbReference type="NCBI Taxonomy" id="688661"/>
    <lineage>
        <taxon>Eukaryota</taxon>
        <taxon>Fungi</taxon>
        <taxon>Fungi incertae sedis</taxon>
        <taxon>Mucoromycota</taxon>
        <taxon>Mucoromycotina</taxon>
        <taxon>Mucoromycetes</taxon>
        <taxon>Mucorales</taxon>
        <taxon>Lichtheimiaceae</taxon>
        <taxon>Lichtheimia</taxon>
    </lineage>
</organism>
<dbReference type="PROSITE" id="PS50235">
    <property type="entry name" value="USP_3"/>
    <property type="match status" value="1"/>
</dbReference>
<dbReference type="EC" id="3.4.19.12" evidence="3"/>
<dbReference type="InterPro" id="IPR001394">
    <property type="entry name" value="Peptidase_C19_UCH"/>
</dbReference>
<dbReference type="GO" id="GO:0005634">
    <property type="term" value="C:nucleus"/>
    <property type="evidence" value="ECO:0007669"/>
    <property type="project" value="TreeGrafter"/>
</dbReference>
<dbReference type="PANTHER" id="PTHR24006:SF758">
    <property type="entry name" value="UBIQUITIN CARBOXYL-TERMINAL HYDROLASE 36"/>
    <property type="match status" value="1"/>
</dbReference>
<dbReference type="InterPro" id="IPR028889">
    <property type="entry name" value="USP"/>
</dbReference>
<dbReference type="InterPro" id="IPR038765">
    <property type="entry name" value="Papain-like_cys_pep_sf"/>
</dbReference>
<evidence type="ECO:0000256" key="1">
    <source>
        <dbReference type="ARBA" id="ARBA00000707"/>
    </source>
</evidence>
<dbReference type="GO" id="GO:0004843">
    <property type="term" value="F:cysteine-type deubiquitinase activity"/>
    <property type="evidence" value="ECO:0007669"/>
    <property type="project" value="UniProtKB-EC"/>
</dbReference>
<feature type="region of interest" description="Disordered" evidence="8">
    <location>
        <begin position="1"/>
        <end position="35"/>
    </location>
</feature>
<comment type="catalytic activity">
    <reaction evidence="1">
        <text>Thiol-dependent hydrolysis of ester, thioester, amide, peptide and isopeptide bonds formed by the C-terminal Gly of ubiquitin (a 76-residue protein attached to proteins as an intracellular targeting signal).</text>
        <dbReference type="EC" id="3.4.19.12"/>
    </reaction>
</comment>
<evidence type="ECO:0000256" key="7">
    <source>
        <dbReference type="ARBA" id="ARBA00022807"/>
    </source>
</evidence>
<keyword evidence="7" id="KW-0788">Thiol protease</keyword>
<dbReference type="Gene3D" id="3.90.70.10">
    <property type="entry name" value="Cysteine proteinases"/>
    <property type="match status" value="1"/>
</dbReference>
<dbReference type="SUPFAM" id="SSF54001">
    <property type="entry name" value="Cysteine proteinases"/>
    <property type="match status" value="1"/>
</dbReference>
<dbReference type="FunFam" id="3.90.70.10:FF:000119">
    <property type="entry name" value="Ubiquitin specific peptidase 36"/>
    <property type="match status" value="1"/>
</dbReference>
<dbReference type="InterPro" id="IPR018200">
    <property type="entry name" value="USP_CS"/>
</dbReference>
<dbReference type="PROSITE" id="PS00973">
    <property type="entry name" value="USP_2"/>
    <property type="match status" value="1"/>
</dbReference>
<dbReference type="GO" id="GO:0006508">
    <property type="term" value="P:proteolysis"/>
    <property type="evidence" value="ECO:0007669"/>
    <property type="project" value="UniProtKB-KW"/>
</dbReference>
<dbReference type="AlphaFoldDB" id="A0AAD7USV7"/>
<evidence type="ECO:0000256" key="2">
    <source>
        <dbReference type="ARBA" id="ARBA00009085"/>
    </source>
</evidence>
<evidence type="ECO:0000256" key="4">
    <source>
        <dbReference type="ARBA" id="ARBA00022670"/>
    </source>
</evidence>
<dbReference type="InterPro" id="IPR050164">
    <property type="entry name" value="Peptidase_C19"/>
</dbReference>